<proteinExistence type="inferred from homology"/>
<dbReference type="Gene3D" id="3.90.25.10">
    <property type="entry name" value="UDP-galactose 4-epimerase, domain 1"/>
    <property type="match status" value="1"/>
</dbReference>
<evidence type="ECO:0000256" key="2">
    <source>
        <dbReference type="ARBA" id="ARBA00010944"/>
    </source>
</evidence>
<sequence length="316" mass="35471">MRLFIAGANSPTGKDLIEILRRRKIRFMSPPDKHFDPDNGVAIAKMVTDYAPTQLINLTDFISGNHSALKRAESAVDRCHKVNAELPGTLAEICNHLNVPMLHLSTPYVFDGGKRLAYNESDDTNPRGVYGLSSLAGEQAVRQHNAHIILRPGWLFGKWKRGLIKSWIRTAIKNRGEVQVTKRRFSPTHTGDMAAAILAVARQVDCEANVWGTYHYSGLETKEEAEFAELTLKYAASYDEEIYQLLDTTRFIEREARAPEIRNSTMSSKKIFDTFGIKQKSWRGHLQDVVKLLYGDRGGYVKQTQDDGDSAETSAA</sequence>
<keyword evidence="6" id="KW-0521">NADP</keyword>
<dbReference type="EMBL" id="SHAH01000081">
    <property type="protein sequence ID" value="RZO74824.1"/>
    <property type="molecule type" value="Genomic_DNA"/>
</dbReference>
<dbReference type="Pfam" id="PF04321">
    <property type="entry name" value="RmlD_sub_bind"/>
    <property type="match status" value="1"/>
</dbReference>
<dbReference type="GO" id="GO:0008831">
    <property type="term" value="F:dTDP-4-dehydrorhamnose reductase activity"/>
    <property type="evidence" value="ECO:0007669"/>
    <property type="project" value="UniProtKB-EC"/>
</dbReference>
<name>A0A520RXB3_9GAMM</name>
<evidence type="ECO:0000313" key="9">
    <source>
        <dbReference type="Proteomes" id="UP000320404"/>
    </source>
</evidence>
<dbReference type="GO" id="GO:0019305">
    <property type="term" value="P:dTDP-rhamnose biosynthetic process"/>
    <property type="evidence" value="ECO:0007669"/>
    <property type="project" value="UniProtKB-UniPathway"/>
</dbReference>
<dbReference type="Gene3D" id="3.40.50.720">
    <property type="entry name" value="NAD(P)-binding Rossmann-like Domain"/>
    <property type="match status" value="1"/>
</dbReference>
<dbReference type="GO" id="GO:0009243">
    <property type="term" value="P:O antigen biosynthetic process"/>
    <property type="evidence" value="ECO:0007669"/>
    <property type="project" value="UniProtKB-UniPathway"/>
</dbReference>
<keyword evidence="6" id="KW-0560">Oxidoreductase</keyword>
<protein>
    <recommendedName>
        <fullName evidence="4 6">dTDP-4-dehydrorhamnose reductase</fullName>
        <ecNumber evidence="3 6">1.1.1.133</ecNumber>
    </recommendedName>
</protein>
<comment type="cofactor">
    <cofactor evidence="6">
        <name>Mg(2+)</name>
        <dbReference type="ChEBI" id="CHEBI:18420"/>
    </cofactor>
    <text evidence="6">Binds 1 Mg(2+) ion per monomer.</text>
</comment>
<evidence type="ECO:0000259" key="7">
    <source>
        <dbReference type="Pfam" id="PF04321"/>
    </source>
</evidence>
<comment type="function">
    <text evidence="6">Catalyzes the reduction of dTDP-6-deoxy-L-lyxo-4-hexulose to yield dTDP-L-rhamnose.</text>
</comment>
<dbReference type="GO" id="GO:0005829">
    <property type="term" value="C:cytosol"/>
    <property type="evidence" value="ECO:0007669"/>
    <property type="project" value="TreeGrafter"/>
</dbReference>
<evidence type="ECO:0000256" key="5">
    <source>
        <dbReference type="ARBA" id="ARBA00048200"/>
    </source>
</evidence>
<accession>A0A520RXB3</accession>
<organism evidence="8 9">
    <name type="scientific">OM182 bacterium</name>
    <dbReference type="NCBI Taxonomy" id="2510334"/>
    <lineage>
        <taxon>Bacteria</taxon>
        <taxon>Pseudomonadati</taxon>
        <taxon>Pseudomonadota</taxon>
        <taxon>Gammaproteobacteria</taxon>
        <taxon>OMG group</taxon>
        <taxon>OM182 clade</taxon>
    </lineage>
</organism>
<dbReference type="UniPathway" id="UPA00124"/>
<evidence type="ECO:0000256" key="4">
    <source>
        <dbReference type="ARBA" id="ARBA00017099"/>
    </source>
</evidence>
<gene>
    <name evidence="8" type="ORF">EVA69_05230</name>
</gene>
<evidence type="ECO:0000256" key="3">
    <source>
        <dbReference type="ARBA" id="ARBA00012929"/>
    </source>
</evidence>
<dbReference type="Proteomes" id="UP000320404">
    <property type="component" value="Unassembled WGS sequence"/>
</dbReference>
<dbReference type="PANTHER" id="PTHR10491">
    <property type="entry name" value="DTDP-4-DEHYDRORHAMNOSE REDUCTASE"/>
    <property type="match status" value="1"/>
</dbReference>
<comment type="similarity">
    <text evidence="2 6">Belongs to the dTDP-4-dehydrorhamnose reductase family.</text>
</comment>
<comment type="caution">
    <text evidence="8">The sequence shown here is derived from an EMBL/GenBank/DDBJ whole genome shotgun (WGS) entry which is preliminary data.</text>
</comment>
<dbReference type="AlphaFoldDB" id="A0A520RXB3"/>
<dbReference type="InterPro" id="IPR005913">
    <property type="entry name" value="dTDP_dehydrorham_reduct"/>
</dbReference>
<dbReference type="EC" id="1.1.1.133" evidence="3 6"/>
<comment type="pathway">
    <text evidence="1 6">Carbohydrate biosynthesis; dTDP-L-rhamnose biosynthesis.</text>
</comment>
<dbReference type="UniPathway" id="UPA00281"/>
<dbReference type="SUPFAM" id="SSF51735">
    <property type="entry name" value="NAD(P)-binding Rossmann-fold domains"/>
    <property type="match status" value="1"/>
</dbReference>
<evidence type="ECO:0000256" key="6">
    <source>
        <dbReference type="RuleBase" id="RU364082"/>
    </source>
</evidence>
<dbReference type="InterPro" id="IPR029903">
    <property type="entry name" value="RmlD-like-bd"/>
</dbReference>
<dbReference type="InterPro" id="IPR036291">
    <property type="entry name" value="NAD(P)-bd_dom_sf"/>
</dbReference>
<evidence type="ECO:0000313" key="8">
    <source>
        <dbReference type="EMBL" id="RZO74824.1"/>
    </source>
</evidence>
<comment type="catalytic activity">
    <reaction evidence="5 6">
        <text>dTDP-beta-L-rhamnose + NADP(+) = dTDP-4-dehydro-beta-L-rhamnose + NADPH + H(+)</text>
        <dbReference type="Rhea" id="RHEA:21796"/>
        <dbReference type="ChEBI" id="CHEBI:15378"/>
        <dbReference type="ChEBI" id="CHEBI:57510"/>
        <dbReference type="ChEBI" id="CHEBI:57783"/>
        <dbReference type="ChEBI" id="CHEBI:58349"/>
        <dbReference type="ChEBI" id="CHEBI:62830"/>
        <dbReference type="EC" id="1.1.1.133"/>
    </reaction>
</comment>
<evidence type="ECO:0000256" key="1">
    <source>
        <dbReference type="ARBA" id="ARBA00004781"/>
    </source>
</evidence>
<reference evidence="8 9" key="1">
    <citation type="submission" date="2019-02" db="EMBL/GenBank/DDBJ databases">
        <title>Prokaryotic population dynamics and viral predation in marine succession experiment using metagenomics: the confinement effect.</title>
        <authorList>
            <person name="Haro-Moreno J.M."/>
            <person name="Rodriguez-Valera F."/>
            <person name="Lopez-Perez M."/>
        </authorList>
    </citation>
    <scope>NUCLEOTIDE SEQUENCE [LARGE SCALE GENOMIC DNA]</scope>
    <source>
        <strain evidence="8">MED-G158</strain>
    </source>
</reference>
<dbReference type="PANTHER" id="PTHR10491:SF4">
    <property type="entry name" value="METHIONINE ADENOSYLTRANSFERASE 2 SUBUNIT BETA"/>
    <property type="match status" value="1"/>
</dbReference>
<feature type="domain" description="RmlD-like substrate binding" evidence="7">
    <location>
        <begin position="1"/>
        <end position="292"/>
    </location>
</feature>